<evidence type="ECO:0000313" key="3">
    <source>
        <dbReference type="Proteomes" id="UP000254792"/>
    </source>
</evidence>
<dbReference type="Pfam" id="PF18491">
    <property type="entry name" value="SRA"/>
    <property type="match status" value="1"/>
</dbReference>
<dbReference type="Proteomes" id="UP000254792">
    <property type="component" value="Chromosome"/>
</dbReference>
<dbReference type="KEGG" id="salx:SALLE_v1c01150"/>
<gene>
    <name evidence="2" type="ORF">SALLE_v1c01150</name>
</gene>
<protein>
    <recommendedName>
        <fullName evidence="1">PvuRts1 I-like SET and RING associated domain-containing protein</fullName>
    </recommendedName>
</protein>
<sequence length="155" mass="18340">MSNSLIHEIKNRKYITTQDNIVFRTILDVVSSVFTDENKISYITGNYKISENEQVWFPNFVTEKKKELEIEKGYAIYPNKALDTIYKFESERTLDFKKKQAAKQKDLKLAVFGKFFEKEMVIGYHFLGVFVFDSFEDDQCNIMVYKKIADKLDLR</sequence>
<dbReference type="EMBL" id="CP031376">
    <property type="protein sequence ID" value="AXK50791.1"/>
    <property type="molecule type" value="Genomic_DNA"/>
</dbReference>
<dbReference type="RefSeq" id="WP_115557719.1">
    <property type="nucleotide sequence ID" value="NZ_CP031376.1"/>
</dbReference>
<keyword evidence="3" id="KW-1185">Reference proteome</keyword>
<organism evidence="2 3">
    <name type="scientific">Spiroplasma alleghenense</name>
    <dbReference type="NCBI Taxonomy" id="216931"/>
    <lineage>
        <taxon>Bacteria</taxon>
        <taxon>Bacillati</taxon>
        <taxon>Mycoplasmatota</taxon>
        <taxon>Mollicutes</taxon>
        <taxon>Entomoplasmatales</taxon>
        <taxon>Spiroplasmataceae</taxon>
        <taxon>Spiroplasma</taxon>
    </lineage>
</organism>
<name>A0A345Z2G2_9MOLU</name>
<dbReference type="OrthoDB" id="389618at2"/>
<feature type="domain" description="PvuRts1 I-like SET and RING associated" evidence="1">
    <location>
        <begin position="8"/>
        <end position="154"/>
    </location>
</feature>
<proteinExistence type="predicted"/>
<reference evidence="2 3" key="1">
    <citation type="submission" date="2018-07" db="EMBL/GenBank/DDBJ databases">
        <title>Complete genome sequence of Spiroplasma alleghenense PLHS-1 (ATCC 51752).</title>
        <authorList>
            <person name="Chou L."/>
            <person name="Lee T.-Y."/>
            <person name="Tsai Y.-M."/>
            <person name="Kuo C.-H."/>
        </authorList>
    </citation>
    <scope>NUCLEOTIDE SEQUENCE [LARGE SCALE GENOMIC DNA]</scope>
    <source>
        <strain evidence="2 3">PLHS-1</strain>
    </source>
</reference>
<dbReference type="AlphaFoldDB" id="A0A345Z2G2"/>
<dbReference type="InterPro" id="IPR040674">
    <property type="entry name" value="PvuRts1I-like_SRA"/>
</dbReference>
<accession>A0A345Z2G2</accession>
<evidence type="ECO:0000313" key="2">
    <source>
        <dbReference type="EMBL" id="AXK50791.1"/>
    </source>
</evidence>
<evidence type="ECO:0000259" key="1">
    <source>
        <dbReference type="Pfam" id="PF18491"/>
    </source>
</evidence>